<dbReference type="CTD" id="23306"/>
<feature type="compositionally biased region" description="Acidic residues" evidence="8">
    <location>
        <begin position="490"/>
        <end position="512"/>
    </location>
</feature>
<evidence type="ECO:0000256" key="7">
    <source>
        <dbReference type="ARBA" id="ARBA00023242"/>
    </source>
</evidence>
<feature type="transmembrane region" description="Helical" evidence="9">
    <location>
        <begin position="293"/>
        <end position="311"/>
    </location>
</feature>
<dbReference type="GeneID" id="102037860"/>
<dbReference type="GO" id="GO:0005637">
    <property type="term" value="C:nuclear inner membrane"/>
    <property type="evidence" value="ECO:0007669"/>
    <property type="project" value="UniProtKB-SubCell"/>
</dbReference>
<keyword evidence="3 9" id="KW-0812">Transmembrane</keyword>
<proteinExistence type="inferred from homology"/>
<evidence type="ECO:0000256" key="3">
    <source>
        <dbReference type="ARBA" id="ARBA00022692"/>
    </source>
</evidence>
<evidence type="ECO:0000313" key="11">
    <source>
        <dbReference type="RefSeq" id="XP_030920989.1"/>
    </source>
</evidence>
<dbReference type="Pfam" id="PF10225">
    <property type="entry name" value="NEMP"/>
    <property type="match status" value="1"/>
</dbReference>
<keyword evidence="4" id="KW-0732">Signal</keyword>
<gene>
    <name evidence="11" type="primary">NEMP1</name>
</gene>
<evidence type="ECO:0000256" key="5">
    <source>
        <dbReference type="ARBA" id="ARBA00022989"/>
    </source>
</evidence>
<keyword evidence="5 9" id="KW-1133">Transmembrane helix</keyword>
<feature type="transmembrane region" description="Helical" evidence="9">
    <location>
        <begin position="362"/>
        <end position="386"/>
    </location>
</feature>
<dbReference type="InterPro" id="IPR019358">
    <property type="entry name" value="NEMP_fam"/>
</dbReference>
<comment type="subcellular location">
    <subcellularLocation>
        <location evidence="1">Nucleus inner membrane</location>
        <topology evidence="1">Multi-pass membrane protein</topology>
        <orientation evidence="1">Nucleoplasmic side</orientation>
    </subcellularLocation>
</comment>
<evidence type="ECO:0000256" key="6">
    <source>
        <dbReference type="ARBA" id="ARBA00023136"/>
    </source>
</evidence>
<comment type="similarity">
    <text evidence="2">Belongs to the NEMP family.</text>
</comment>
<evidence type="ECO:0000256" key="1">
    <source>
        <dbReference type="ARBA" id="ARBA00004575"/>
    </source>
</evidence>
<evidence type="ECO:0000256" key="8">
    <source>
        <dbReference type="SAM" id="MobiDB-lite"/>
    </source>
</evidence>
<feature type="transmembrane region" description="Helical" evidence="9">
    <location>
        <begin position="262"/>
        <end position="281"/>
    </location>
</feature>
<sequence length="518" mass="57713">MLVTVATEGGNIAASCVRTADSPVGPGFPVPLCRSPGTIGLSVPFGIGFASGAGGTVEFVSLRSHFGARSRARRGYPRKEPKGEFQGKQRKNRGGCGKVEHPGEGKGWVGEAGSEALPVCSPGSKDAVIPLQEGHDSQYGESRRFCYTNTRTPRWNDVWTRTQIRVTSSRMIRVTQVDSEEELEKFSLWNVVFSFLRGKLNDTSIDVDLYSNKTCLKVELLEPGTTYSVVLLRRFDPKLFLVFFLGLLLFFCGDTLSRSQIFYYSAGISVGLLASLLVLVYMMSKVMPKKSPVYFLLVGGWSFSLYLLQLIFKNLQEICKSYWQYLLGYLLSVGLLSFAVCYRYGPLENERSINLLSWALQLLGLLLIYSGIQIHPIALGLVLLAVCTKNLDYPLQWAFAAYRKMQSSKLGPTPPRLLTEEEFQLQGEVETRKALAELRSFCKSPEFSAWTTVSRIQSPKRFADFVGGASHVTPNEVSAHEREFGLESLSIDEELFEEDDDEDEDDEEEENISDSSGT</sequence>
<protein>
    <submittedName>
        <fullName evidence="11">Nuclear envelope integral membrane protein 1</fullName>
    </submittedName>
</protein>
<evidence type="ECO:0000256" key="2">
    <source>
        <dbReference type="ARBA" id="ARBA00005748"/>
    </source>
</evidence>
<name>A0A8N5EZZ0_GEOFO</name>
<keyword evidence="7" id="KW-0539">Nucleus</keyword>
<dbReference type="PANTHER" id="PTHR13598:SF2">
    <property type="entry name" value="NUCLEAR ENVELOPE INTEGRAL MEMBRANE PROTEIN 1"/>
    <property type="match status" value="1"/>
</dbReference>
<dbReference type="OrthoDB" id="509138at2759"/>
<keyword evidence="6 9" id="KW-0472">Membrane</keyword>
<dbReference type="PANTHER" id="PTHR13598">
    <property type="entry name" value="AT07567P-RELATED"/>
    <property type="match status" value="1"/>
</dbReference>
<feature type="region of interest" description="Disordered" evidence="8">
    <location>
        <begin position="479"/>
        <end position="518"/>
    </location>
</feature>
<organism evidence="10 11">
    <name type="scientific">Geospiza fortis</name>
    <name type="common">Medium ground-finch</name>
    <dbReference type="NCBI Taxonomy" id="48883"/>
    <lineage>
        <taxon>Eukaryota</taxon>
        <taxon>Metazoa</taxon>
        <taxon>Chordata</taxon>
        <taxon>Craniata</taxon>
        <taxon>Vertebrata</taxon>
        <taxon>Euteleostomi</taxon>
        <taxon>Archelosauria</taxon>
        <taxon>Archosauria</taxon>
        <taxon>Dinosauria</taxon>
        <taxon>Saurischia</taxon>
        <taxon>Theropoda</taxon>
        <taxon>Coelurosauria</taxon>
        <taxon>Aves</taxon>
        <taxon>Neognathae</taxon>
        <taxon>Neoaves</taxon>
        <taxon>Telluraves</taxon>
        <taxon>Australaves</taxon>
        <taxon>Passeriformes</taxon>
        <taxon>Thraupidae</taxon>
        <taxon>Geospiza</taxon>
    </lineage>
</organism>
<feature type="transmembrane region" description="Helical" evidence="9">
    <location>
        <begin position="323"/>
        <end position="342"/>
    </location>
</feature>
<dbReference type="RefSeq" id="XP_030920989.1">
    <property type="nucleotide sequence ID" value="XM_031065129.1"/>
</dbReference>
<evidence type="ECO:0000256" key="9">
    <source>
        <dbReference type="SAM" id="Phobius"/>
    </source>
</evidence>
<feature type="region of interest" description="Disordered" evidence="8">
    <location>
        <begin position="70"/>
        <end position="110"/>
    </location>
</feature>
<keyword evidence="10" id="KW-1185">Reference proteome</keyword>
<dbReference type="AlphaFoldDB" id="A0A8N5EZZ0"/>
<feature type="transmembrane region" description="Helical" evidence="9">
    <location>
        <begin position="239"/>
        <end position="256"/>
    </location>
</feature>
<evidence type="ECO:0000313" key="10">
    <source>
        <dbReference type="Proteomes" id="UP000504602"/>
    </source>
</evidence>
<evidence type="ECO:0000256" key="4">
    <source>
        <dbReference type="ARBA" id="ARBA00022729"/>
    </source>
</evidence>
<reference evidence="11" key="1">
    <citation type="submission" date="2025-08" db="UniProtKB">
        <authorList>
            <consortium name="RefSeq"/>
        </authorList>
    </citation>
    <scope>IDENTIFICATION</scope>
</reference>
<feature type="compositionally biased region" description="Basic and acidic residues" evidence="8">
    <location>
        <begin position="77"/>
        <end position="87"/>
    </location>
</feature>
<accession>A0A8N5EZZ0</accession>
<dbReference type="Proteomes" id="UP000504602">
    <property type="component" value="Unplaced"/>
</dbReference>